<keyword evidence="3" id="KW-1185">Reference proteome</keyword>
<protein>
    <recommendedName>
        <fullName evidence="4">Lipoprotein</fullName>
    </recommendedName>
</protein>
<dbReference type="RefSeq" id="WP_151436090.1">
    <property type="nucleotide sequence ID" value="NZ_CP127389.1"/>
</dbReference>
<accession>A0ABY8Y6W0</accession>
<keyword evidence="1" id="KW-0175">Coiled coil</keyword>
<organism evidence="2 3">
    <name type="scientific">Proteus appendicitidis</name>
    <dbReference type="NCBI Taxonomy" id="3034648"/>
    <lineage>
        <taxon>Bacteria</taxon>
        <taxon>Pseudomonadati</taxon>
        <taxon>Pseudomonadota</taxon>
        <taxon>Gammaproteobacteria</taxon>
        <taxon>Enterobacterales</taxon>
        <taxon>Morganellaceae</taxon>
        <taxon>Proteus</taxon>
    </lineage>
</organism>
<evidence type="ECO:0000313" key="2">
    <source>
        <dbReference type="EMBL" id="WIV87909.1"/>
    </source>
</evidence>
<reference evidence="2 3" key="1">
    <citation type="submission" date="2023-06" db="EMBL/GenBank/DDBJ databases">
        <title>Proteus appendicitidis sp. nov., isolated from the appendiceal pus of an appendicitis patient in Yongzhou, China.</title>
        <authorList>
            <person name="Cai X."/>
        </authorList>
    </citation>
    <scope>NUCLEOTIDE SEQUENCE [LARGE SCALE GENOMIC DNA]</scope>
    <source>
        <strain evidence="2 3">HZ0627</strain>
    </source>
</reference>
<sequence length="465" mass="54669">MFKKLFYLTAILILSGCDGGNIDTVKKQKLIDSIDYTVGDILDNRGVCSNVEWTENKEKKIVEYNCTLNKGKIFFSFDEAYAKNLREKNLEVGLNNAQVKTQNVIENEKNNIERLENEIANLNKLKSSNEKIFTLENNDDFNLYTYYAFRNWNDSNESLGIKKTIEGEFYSFNMNRSASEYTEIYDYLTDNYNKEDERYNKYKSVVDGDEYNNKGYFQSCVNKEYYDALETEVNNLLNSQSWLDGINNKHYSEIRKICENHLEGIVNNSEKEKKAWIEQCIDNAYKPEYKNLAKEEAISKYKNINFDEKCTLEKENKIKSILETLELYNNQVKAELTKIVEQNLVEKNSELTKSKENIAHYTSSKRLDEEKEEAKTFAEYTVRQYALTHIPRGVEQIIWEYNSVTKKFIIKSQHLIQYDYDGKVMTGNLYLDVAVYAALNNINDIDNYMKIRQEKALNKLMNYLR</sequence>
<dbReference type="EMBL" id="CP127389">
    <property type="protein sequence ID" value="WIV87909.1"/>
    <property type="molecule type" value="Genomic_DNA"/>
</dbReference>
<evidence type="ECO:0008006" key="4">
    <source>
        <dbReference type="Google" id="ProtNLM"/>
    </source>
</evidence>
<name>A0ABY8Y6W0_9GAMM</name>
<evidence type="ECO:0000313" key="3">
    <source>
        <dbReference type="Proteomes" id="UP001226651"/>
    </source>
</evidence>
<dbReference type="PROSITE" id="PS51257">
    <property type="entry name" value="PROKAR_LIPOPROTEIN"/>
    <property type="match status" value="1"/>
</dbReference>
<proteinExistence type="predicted"/>
<dbReference type="Proteomes" id="UP001226651">
    <property type="component" value="Chromosome"/>
</dbReference>
<feature type="coiled-coil region" evidence="1">
    <location>
        <begin position="98"/>
        <end position="132"/>
    </location>
</feature>
<gene>
    <name evidence="2" type="ORF">QQS39_15855</name>
</gene>
<evidence type="ECO:0000256" key="1">
    <source>
        <dbReference type="SAM" id="Coils"/>
    </source>
</evidence>